<sequence length="74" mass="8185">MQTADAPEAIFVVQLRESGELLRACDVCRFTASWKEAVGGGNEPFASAAFLYLPPQKQLKEVLENTPLDLRFSL</sequence>
<gene>
    <name evidence="1" type="ORF">EYF80_023051</name>
</gene>
<comment type="caution">
    <text evidence="1">The sequence shown here is derived from an EMBL/GenBank/DDBJ whole genome shotgun (WGS) entry which is preliminary data.</text>
</comment>
<accession>A0A4Z2HLN3</accession>
<dbReference type="AlphaFoldDB" id="A0A4Z2HLN3"/>
<organism evidence="1 2">
    <name type="scientific">Liparis tanakae</name>
    <name type="common">Tanaka's snailfish</name>
    <dbReference type="NCBI Taxonomy" id="230148"/>
    <lineage>
        <taxon>Eukaryota</taxon>
        <taxon>Metazoa</taxon>
        <taxon>Chordata</taxon>
        <taxon>Craniata</taxon>
        <taxon>Vertebrata</taxon>
        <taxon>Euteleostomi</taxon>
        <taxon>Actinopterygii</taxon>
        <taxon>Neopterygii</taxon>
        <taxon>Teleostei</taxon>
        <taxon>Neoteleostei</taxon>
        <taxon>Acanthomorphata</taxon>
        <taxon>Eupercaria</taxon>
        <taxon>Perciformes</taxon>
        <taxon>Cottioidei</taxon>
        <taxon>Cottales</taxon>
        <taxon>Liparidae</taxon>
        <taxon>Liparis</taxon>
    </lineage>
</organism>
<dbReference type="Proteomes" id="UP000314294">
    <property type="component" value="Unassembled WGS sequence"/>
</dbReference>
<keyword evidence="2" id="KW-1185">Reference proteome</keyword>
<evidence type="ECO:0000313" key="1">
    <source>
        <dbReference type="EMBL" id="TNN66809.1"/>
    </source>
</evidence>
<evidence type="ECO:0000313" key="2">
    <source>
        <dbReference type="Proteomes" id="UP000314294"/>
    </source>
</evidence>
<reference evidence="1 2" key="1">
    <citation type="submission" date="2019-03" db="EMBL/GenBank/DDBJ databases">
        <title>First draft genome of Liparis tanakae, snailfish: a comprehensive survey of snailfish specific genes.</title>
        <authorList>
            <person name="Kim W."/>
            <person name="Song I."/>
            <person name="Jeong J.-H."/>
            <person name="Kim D."/>
            <person name="Kim S."/>
            <person name="Ryu S."/>
            <person name="Song J.Y."/>
            <person name="Lee S.K."/>
        </authorList>
    </citation>
    <scope>NUCLEOTIDE SEQUENCE [LARGE SCALE GENOMIC DNA]</scope>
    <source>
        <tissue evidence="1">Muscle</tissue>
    </source>
</reference>
<dbReference type="EMBL" id="SRLO01000214">
    <property type="protein sequence ID" value="TNN66809.1"/>
    <property type="molecule type" value="Genomic_DNA"/>
</dbReference>
<proteinExistence type="predicted"/>
<protein>
    <submittedName>
        <fullName evidence="1">Uncharacterized protein</fullName>
    </submittedName>
</protein>
<name>A0A4Z2HLN3_9TELE</name>